<name>A0A1T5F2J8_9SPHN</name>
<dbReference type="GO" id="GO:0016614">
    <property type="term" value="F:oxidoreductase activity, acting on CH-OH group of donors"/>
    <property type="evidence" value="ECO:0007669"/>
    <property type="project" value="InterPro"/>
</dbReference>
<dbReference type="GO" id="GO:0050660">
    <property type="term" value="F:flavin adenine dinucleotide binding"/>
    <property type="evidence" value="ECO:0007669"/>
    <property type="project" value="InterPro"/>
</dbReference>
<dbReference type="Proteomes" id="UP000189818">
    <property type="component" value="Unassembled WGS sequence"/>
</dbReference>
<proteinExistence type="inferred from homology"/>
<dbReference type="EMBL" id="FUYM01000008">
    <property type="protein sequence ID" value="SKB90447.1"/>
    <property type="molecule type" value="Genomic_DNA"/>
</dbReference>
<dbReference type="SUPFAM" id="SSF51905">
    <property type="entry name" value="FAD/NAD(P)-binding domain"/>
    <property type="match status" value="1"/>
</dbReference>
<organism evidence="9 10">
    <name type="scientific">Rhizorhabdus histidinilytica</name>
    <dbReference type="NCBI Taxonomy" id="439228"/>
    <lineage>
        <taxon>Bacteria</taxon>
        <taxon>Pseudomonadati</taxon>
        <taxon>Pseudomonadota</taxon>
        <taxon>Alphaproteobacteria</taxon>
        <taxon>Sphingomonadales</taxon>
        <taxon>Sphingomonadaceae</taxon>
        <taxon>Rhizorhabdus</taxon>
    </lineage>
</organism>
<dbReference type="PANTHER" id="PTHR11552:SF147">
    <property type="entry name" value="CHOLINE DEHYDROGENASE, MITOCHONDRIAL"/>
    <property type="match status" value="1"/>
</dbReference>
<evidence type="ECO:0000256" key="3">
    <source>
        <dbReference type="ARBA" id="ARBA00022630"/>
    </source>
</evidence>
<keyword evidence="4 5" id="KW-0274">FAD</keyword>
<dbReference type="SUPFAM" id="SSF54373">
    <property type="entry name" value="FAD-linked reductases, C-terminal domain"/>
    <property type="match status" value="1"/>
</dbReference>
<gene>
    <name evidence="9" type="ORF">SAMN06295920_10874</name>
</gene>
<evidence type="ECO:0000259" key="8">
    <source>
        <dbReference type="PROSITE" id="PS00624"/>
    </source>
</evidence>
<dbReference type="InterPro" id="IPR000172">
    <property type="entry name" value="GMC_OxRdtase_N"/>
</dbReference>
<dbReference type="PANTHER" id="PTHR11552">
    <property type="entry name" value="GLUCOSE-METHANOL-CHOLINE GMC OXIDOREDUCTASE"/>
    <property type="match status" value="1"/>
</dbReference>
<evidence type="ECO:0000256" key="1">
    <source>
        <dbReference type="ARBA" id="ARBA00001974"/>
    </source>
</evidence>
<dbReference type="Pfam" id="PF05199">
    <property type="entry name" value="GMC_oxred_C"/>
    <property type="match status" value="1"/>
</dbReference>
<comment type="similarity">
    <text evidence="2 6">Belongs to the GMC oxidoreductase family.</text>
</comment>
<accession>A0A1T5F2J8</accession>
<evidence type="ECO:0000256" key="5">
    <source>
        <dbReference type="PIRSR" id="PIRSR000137-2"/>
    </source>
</evidence>
<comment type="cofactor">
    <cofactor evidence="1 5">
        <name>FAD</name>
        <dbReference type="ChEBI" id="CHEBI:57692"/>
    </cofactor>
</comment>
<dbReference type="PROSITE" id="PS00623">
    <property type="entry name" value="GMC_OXRED_1"/>
    <property type="match status" value="1"/>
</dbReference>
<evidence type="ECO:0000256" key="6">
    <source>
        <dbReference type="RuleBase" id="RU003968"/>
    </source>
</evidence>
<dbReference type="STRING" id="439228.SAMN06295920_10874"/>
<feature type="domain" description="Glucose-methanol-choline oxidoreductase N-terminal" evidence="8">
    <location>
        <begin position="277"/>
        <end position="291"/>
    </location>
</feature>
<evidence type="ECO:0000256" key="4">
    <source>
        <dbReference type="ARBA" id="ARBA00022827"/>
    </source>
</evidence>
<dbReference type="InterPro" id="IPR036188">
    <property type="entry name" value="FAD/NAD-bd_sf"/>
</dbReference>
<dbReference type="AlphaFoldDB" id="A0A1T5F2J8"/>
<dbReference type="RefSeq" id="WP_079649446.1">
    <property type="nucleotide sequence ID" value="NZ_FUYM01000008.1"/>
</dbReference>
<sequence>MAGGADGRIENGAEADYVIIGAGSAGCVLANRLSADGRHKVVVLEAGADDRPTRNLSDPAQAIANINIHMPAGFTRMLKDPKVNWNYMTDPDPGTEGRQHSFPRGKVLGGSSSINGMLWVRGLPEDYQGWRQLGCDGWSWDDVEPYFRRIEHQHGEGQISEAQPGPLHVSDVPIKHAMLDVMTRAFEEAGAPVSTDLNGTTREGVARVRLNARNGVRVSAAVAYLHPAMKRPNLTVQLRAHATRLLFEGRKAIGVEYVQGGVRKQVRARREVILSGGAINSPQLLELSGIGDGERLRALGIDVLVDRPRVGENLQDHYAAMVRARMKPGSAGFNELSRGVRLMGQLLRYAFTRSGLLALGGSNLTAFLKSDPALDLPDIQFFASPATVDFEGLAKHGTMSMERAPGMTVGGYVMRPRSHGSIHITSPDYRDHPSIKPNYLADEADRRAQIASLRWARRIMHSPALAPYFDHELTPGAEVQSDEALLAFARASGSTGYHQSCTCAMGPGADAVVSPTLRVNGIERLRVVDASVMPNIVSGNTHAATVMIAEKAADLILVDAR</sequence>
<evidence type="ECO:0000256" key="2">
    <source>
        <dbReference type="ARBA" id="ARBA00010790"/>
    </source>
</evidence>
<evidence type="ECO:0000313" key="10">
    <source>
        <dbReference type="Proteomes" id="UP000189818"/>
    </source>
</evidence>
<keyword evidence="10" id="KW-1185">Reference proteome</keyword>
<feature type="binding site" evidence="5">
    <location>
        <position position="107"/>
    </location>
    <ligand>
        <name>FAD</name>
        <dbReference type="ChEBI" id="CHEBI:57692"/>
    </ligand>
</feature>
<dbReference type="Pfam" id="PF00732">
    <property type="entry name" value="GMC_oxred_N"/>
    <property type="match status" value="1"/>
</dbReference>
<dbReference type="PIRSF" id="PIRSF000137">
    <property type="entry name" value="Alcohol_oxidase"/>
    <property type="match status" value="1"/>
</dbReference>
<dbReference type="PROSITE" id="PS00624">
    <property type="entry name" value="GMC_OXRED_2"/>
    <property type="match status" value="1"/>
</dbReference>
<evidence type="ECO:0000259" key="7">
    <source>
        <dbReference type="PROSITE" id="PS00623"/>
    </source>
</evidence>
<reference evidence="10" key="1">
    <citation type="submission" date="2017-02" db="EMBL/GenBank/DDBJ databases">
        <authorList>
            <person name="Varghese N."/>
            <person name="Submissions S."/>
        </authorList>
    </citation>
    <scope>NUCLEOTIDE SEQUENCE [LARGE SCALE GENOMIC DNA]</scope>
    <source>
        <strain evidence="10">UM2</strain>
    </source>
</reference>
<protein>
    <submittedName>
        <fullName evidence="9">Choline dehydrogenase</fullName>
    </submittedName>
</protein>
<dbReference type="InterPro" id="IPR007867">
    <property type="entry name" value="GMC_OxRtase_C"/>
</dbReference>
<evidence type="ECO:0000313" key="9">
    <source>
        <dbReference type="EMBL" id="SKB90447.1"/>
    </source>
</evidence>
<keyword evidence="3 6" id="KW-0285">Flavoprotein</keyword>
<feature type="domain" description="Glucose-methanol-choline oxidoreductase N-terminal" evidence="7">
    <location>
        <begin position="105"/>
        <end position="128"/>
    </location>
</feature>
<dbReference type="Gene3D" id="3.30.560.10">
    <property type="entry name" value="Glucose Oxidase, domain 3"/>
    <property type="match status" value="1"/>
</dbReference>
<dbReference type="Gene3D" id="3.50.50.60">
    <property type="entry name" value="FAD/NAD(P)-binding domain"/>
    <property type="match status" value="1"/>
</dbReference>
<dbReference type="InterPro" id="IPR012132">
    <property type="entry name" value="GMC_OxRdtase"/>
</dbReference>
<dbReference type="OrthoDB" id="9785276at2"/>